<evidence type="ECO:0000313" key="3">
    <source>
        <dbReference type="Proteomes" id="UP000000763"/>
    </source>
</evidence>
<name>Q69IS1_ORYSJ</name>
<dbReference type="AlphaFoldDB" id="Q69IS1"/>
<proteinExistence type="predicted"/>
<evidence type="ECO:0000313" key="2">
    <source>
        <dbReference type="EMBL" id="BAD32110.1"/>
    </source>
</evidence>
<evidence type="ECO:0000256" key="1">
    <source>
        <dbReference type="SAM" id="MobiDB-lite"/>
    </source>
</evidence>
<dbReference type="Proteomes" id="UP000000763">
    <property type="component" value="Chromosome 7"/>
</dbReference>
<gene>
    <name evidence="2" type="primary">B1042B08.36</name>
</gene>
<protein>
    <submittedName>
        <fullName evidence="2">Uncharacterized protein</fullName>
    </submittedName>
</protein>
<dbReference type="EMBL" id="AP006626">
    <property type="protein sequence ID" value="BAD32110.1"/>
    <property type="molecule type" value="Genomic_DNA"/>
</dbReference>
<feature type="region of interest" description="Disordered" evidence="1">
    <location>
        <begin position="1"/>
        <end position="64"/>
    </location>
</feature>
<organism evidence="2 3">
    <name type="scientific">Oryza sativa subsp. japonica</name>
    <name type="common">Rice</name>
    <dbReference type="NCBI Taxonomy" id="39947"/>
    <lineage>
        <taxon>Eukaryota</taxon>
        <taxon>Viridiplantae</taxon>
        <taxon>Streptophyta</taxon>
        <taxon>Embryophyta</taxon>
        <taxon>Tracheophyta</taxon>
        <taxon>Spermatophyta</taxon>
        <taxon>Magnoliopsida</taxon>
        <taxon>Liliopsida</taxon>
        <taxon>Poales</taxon>
        <taxon>Poaceae</taxon>
        <taxon>BOP clade</taxon>
        <taxon>Oryzoideae</taxon>
        <taxon>Oryzeae</taxon>
        <taxon>Oryzinae</taxon>
        <taxon>Oryza</taxon>
        <taxon>Oryza sativa</taxon>
    </lineage>
</organism>
<accession>Q69IS1</accession>
<reference evidence="3" key="1">
    <citation type="journal article" date="2005" name="Nature">
        <title>The map-based sequence of the rice genome.</title>
        <authorList>
            <consortium name="International rice genome sequencing project (IRGSP)"/>
            <person name="Matsumoto T."/>
            <person name="Wu J."/>
            <person name="Kanamori H."/>
            <person name="Katayose Y."/>
            <person name="Fujisawa M."/>
            <person name="Namiki N."/>
            <person name="Mizuno H."/>
            <person name="Yamamoto K."/>
            <person name="Antonio B.A."/>
            <person name="Baba T."/>
            <person name="Sakata K."/>
            <person name="Nagamura Y."/>
            <person name="Aoki H."/>
            <person name="Arikawa K."/>
            <person name="Arita K."/>
            <person name="Bito T."/>
            <person name="Chiden Y."/>
            <person name="Fujitsuka N."/>
            <person name="Fukunaka R."/>
            <person name="Hamada M."/>
            <person name="Harada C."/>
            <person name="Hayashi A."/>
            <person name="Hijishita S."/>
            <person name="Honda M."/>
            <person name="Hosokawa S."/>
            <person name="Ichikawa Y."/>
            <person name="Idonuma A."/>
            <person name="Iijima M."/>
            <person name="Ikeda M."/>
            <person name="Ikeno M."/>
            <person name="Ito K."/>
            <person name="Ito S."/>
            <person name="Ito T."/>
            <person name="Ito Y."/>
            <person name="Ito Y."/>
            <person name="Iwabuchi A."/>
            <person name="Kamiya K."/>
            <person name="Karasawa W."/>
            <person name="Kurita K."/>
            <person name="Katagiri S."/>
            <person name="Kikuta A."/>
            <person name="Kobayashi H."/>
            <person name="Kobayashi N."/>
            <person name="Machita K."/>
            <person name="Maehara T."/>
            <person name="Masukawa M."/>
            <person name="Mizubayashi T."/>
            <person name="Mukai Y."/>
            <person name="Nagasaki H."/>
            <person name="Nagata Y."/>
            <person name="Naito S."/>
            <person name="Nakashima M."/>
            <person name="Nakama Y."/>
            <person name="Nakamichi Y."/>
            <person name="Nakamura M."/>
            <person name="Meguro A."/>
            <person name="Negishi M."/>
            <person name="Ohta I."/>
            <person name="Ohta T."/>
            <person name="Okamoto M."/>
            <person name="Ono N."/>
            <person name="Saji S."/>
            <person name="Sakaguchi M."/>
            <person name="Sakai K."/>
            <person name="Shibata M."/>
            <person name="Shimokawa T."/>
            <person name="Song J."/>
            <person name="Takazaki Y."/>
            <person name="Terasawa K."/>
            <person name="Tsugane M."/>
            <person name="Tsuji K."/>
            <person name="Ueda S."/>
            <person name="Waki K."/>
            <person name="Yamagata H."/>
            <person name="Yamamoto M."/>
            <person name="Yamamoto S."/>
            <person name="Yamane H."/>
            <person name="Yoshiki S."/>
            <person name="Yoshihara R."/>
            <person name="Yukawa K."/>
            <person name="Zhong H."/>
            <person name="Yano M."/>
            <person name="Yuan Q."/>
            <person name="Ouyang S."/>
            <person name="Liu J."/>
            <person name="Jones K.M."/>
            <person name="Gansberger K."/>
            <person name="Moffat K."/>
            <person name="Hill J."/>
            <person name="Bera J."/>
            <person name="Fadrosh D."/>
            <person name="Jin S."/>
            <person name="Johri S."/>
            <person name="Kim M."/>
            <person name="Overton L."/>
            <person name="Reardon M."/>
            <person name="Tsitrin T."/>
            <person name="Vuong H."/>
            <person name="Weaver B."/>
            <person name="Ciecko A."/>
            <person name="Tallon L."/>
            <person name="Jackson J."/>
            <person name="Pai G."/>
            <person name="Aken S.V."/>
            <person name="Utterback T."/>
            <person name="Reidmuller S."/>
            <person name="Feldblyum T."/>
            <person name="Hsiao J."/>
            <person name="Zismann V."/>
            <person name="Iobst S."/>
            <person name="de Vazeille A.R."/>
            <person name="Buell C.R."/>
            <person name="Ying K."/>
            <person name="Li Y."/>
            <person name="Lu T."/>
            <person name="Huang Y."/>
            <person name="Zhao Q."/>
            <person name="Feng Q."/>
            <person name="Zhang L."/>
            <person name="Zhu J."/>
            <person name="Weng Q."/>
            <person name="Mu J."/>
            <person name="Lu Y."/>
            <person name="Fan D."/>
            <person name="Liu Y."/>
            <person name="Guan J."/>
            <person name="Zhang Y."/>
            <person name="Yu S."/>
            <person name="Liu X."/>
            <person name="Zhang Y."/>
            <person name="Hong G."/>
            <person name="Han B."/>
            <person name="Choisne N."/>
            <person name="Demange N."/>
            <person name="Orjeda G."/>
            <person name="Samain S."/>
            <person name="Cattolico L."/>
            <person name="Pelletier E."/>
            <person name="Couloux A."/>
            <person name="Segurens B."/>
            <person name="Wincker P."/>
            <person name="D'Hont A."/>
            <person name="Scarpelli C."/>
            <person name="Weissenbach J."/>
            <person name="Salanoubat M."/>
            <person name="Quetier F."/>
            <person name="Yu Y."/>
            <person name="Kim H.R."/>
            <person name="Rambo T."/>
            <person name="Currie J."/>
            <person name="Collura K."/>
            <person name="Luo M."/>
            <person name="Yang T."/>
            <person name="Ammiraju J.S.S."/>
            <person name="Engler F."/>
            <person name="Soderlund C."/>
            <person name="Wing R.A."/>
            <person name="Palmer L.E."/>
            <person name="de la Bastide M."/>
            <person name="Spiegel L."/>
            <person name="Nascimento L."/>
            <person name="Zutavern T."/>
            <person name="O'Shaughnessy A."/>
            <person name="Dike S."/>
            <person name="Dedhia N."/>
            <person name="Preston R."/>
            <person name="Balija V."/>
            <person name="McCombie W.R."/>
            <person name="Chow T."/>
            <person name="Chen H."/>
            <person name="Chung M."/>
            <person name="Chen C."/>
            <person name="Shaw J."/>
            <person name="Wu H."/>
            <person name="Hsiao K."/>
            <person name="Chao Y."/>
            <person name="Chu M."/>
            <person name="Cheng C."/>
            <person name="Hour A."/>
            <person name="Lee P."/>
            <person name="Lin S."/>
            <person name="Lin Y."/>
            <person name="Liou J."/>
            <person name="Liu S."/>
            <person name="Hsing Y."/>
            <person name="Raghuvanshi S."/>
            <person name="Mohanty A."/>
            <person name="Bharti A.K."/>
            <person name="Gaur A."/>
            <person name="Gupta V."/>
            <person name="Kumar D."/>
            <person name="Ravi V."/>
            <person name="Vij S."/>
            <person name="Kapur A."/>
            <person name="Khurana P."/>
            <person name="Khurana P."/>
            <person name="Khurana J.P."/>
            <person name="Tyagi A.K."/>
            <person name="Gaikwad K."/>
            <person name="Singh A."/>
            <person name="Dalal V."/>
            <person name="Srivastava S."/>
            <person name="Dixit A."/>
            <person name="Pal A.K."/>
            <person name="Ghazi I.A."/>
            <person name="Yadav M."/>
            <person name="Pandit A."/>
            <person name="Bhargava A."/>
            <person name="Sureshbabu K."/>
            <person name="Batra K."/>
            <person name="Sharma T.R."/>
            <person name="Mohapatra T."/>
            <person name="Singh N.K."/>
            <person name="Messing J."/>
            <person name="Nelson A.B."/>
            <person name="Fuks G."/>
            <person name="Kavchok S."/>
            <person name="Keizer G."/>
            <person name="Linton E."/>
            <person name="Llaca V."/>
            <person name="Song R."/>
            <person name="Tanyolac B."/>
            <person name="Young S."/>
            <person name="Ho-Il K."/>
            <person name="Hahn J.H."/>
            <person name="Sangsakoo G."/>
            <person name="Vanavichit A."/>
            <person name="de Mattos Luiz.A.T."/>
            <person name="Zimmer P.D."/>
            <person name="Malone G."/>
            <person name="Dellagostin O."/>
            <person name="de Oliveira A.C."/>
            <person name="Bevan M."/>
            <person name="Bancroft I."/>
            <person name="Minx P."/>
            <person name="Cordum H."/>
            <person name="Wilson R."/>
            <person name="Cheng Z."/>
            <person name="Jin W."/>
            <person name="Jiang J."/>
            <person name="Leong S.A."/>
            <person name="Iwama H."/>
            <person name="Gojobori T."/>
            <person name="Itoh T."/>
            <person name="Niimura Y."/>
            <person name="Fujii Y."/>
            <person name="Habara T."/>
            <person name="Sakai H."/>
            <person name="Sato Y."/>
            <person name="Wilson G."/>
            <person name="Kumar K."/>
            <person name="McCouch S."/>
            <person name="Juretic N."/>
            <person name="Hoen D."/>
            <person name="Wright S."/>
            <person name="Bruskiewich R."/>
            <person name="Bureau T."/>
            <person name="Miyao A."/>
            <person name="Hirochika H."/>
            <person name="Nishikawa T."/>
            <person name="Kadowaki K."/>
            <person name="Sugiura M."/>
            <person name="Burr B."/>
            <person name="Sasaki T."/>
        </authorList>
    </citation>
    <scope>NUCLEOTIDE SEQUENCE [LARGE SCALE GENOMIC DNA]</scope>
    <source>
        <strain evidence="3">cv. Nipponbare</strain>
    </source>
</reference>
<reference evidence="3" key="2">
    <citation type="journal article" date="2008" name="Nucleic Acids Res.">
        <title>The rice annotation project database (RAP-DB): 2008 update.</title>
        <authorList>
            <consortium name="The rice annotation project (RAP)"/>
        </authorList>
    </citation>
    <scope>GENOME REANNOTATION</scope>
    <source>
        <strain evidence="3">cv. Nipponbare</strain>
    </source>
</reference>
<feature type="compositionally biased region" description="Polar residues" evidence="1">
    <location>
        <begin position="1"/>
        <end position="10"/>
    </location>
</feature>
<sequence>MGRRPISSSLPRLAGPAEGHGPTEPVPNLQPEEEAGLLNRRTRLSLASRGTPPTARAETAGIQN</sequence>